<comment type="subcellular location">
    <subcellularLocation>
        <location evidence="2">Cell membrane</location>
        <topology evidence="2">Multi-pass membrane protein</topology>
    </subcellularLocation>
</comment>
<evidence type="ECO:0000256" key="7">
    <source>
        <dbReference type="ARBA" id="ARBA00022989"/>
    </source>
</evidence>
<dbReference type="InterPro" id="IPR029787">
    <property type="entry name" value="Nucleotide_cyclase"/>
</dbReference>
<dbReference type="InterPro" id="IPR033479">
    <property type="entry name" value="dCache_1"/>
</dbReference>
<dbReference type="InterPro" id="IPR050469">
    <property type="entry name" value="Diguanylate_Cyclase"/>
</dbReference>
<dbReference type="PROSITE" id="PS50887">
    <property type="entry name" value="GGDEF"/>
    <property type="match status" value="1"/>
</dbReference>
<dbReference type="Pfam" id="PF00990">
    <property type="entry name" value="GGDEF"/>
    <property type="match status" value="1"/>
</dbReference>
<dbReference type="InterPro" id="IPR043128">
    <property type="entry name" value="Rev_trsase/Diguanyl_cyclase"/>
</dbReference>
<evidence type="ECO:0000256" key="6">
    <source>
        <dbReference type="ARBA" id="ARBA00022692"/>
    </source>
</evidence>
<dbReference type="CDD" id="cd18774">
    <property type="entry name" value="PDC2_HK_sensor"/>
    <property type="match status" value="1"/>
</dbReference>
<keyword evidence="12" id="KW-1185">Reference proteome</keyword>
<comment type="caution">
    <text evidence="11">The sequence shown here is derived from an EMBL/GenBank/DDBJ whole genome shotgun (WGS) entry which is preliminary data.</text>
</comment>
<dbReference type="SMART" id="SM00267">
    <property type="entry name" value="GGDEF"/>
    <property type="match status" value="1"/>
</dbReference>
<evidence type="ECO:0000256" key="4">
    <source>
        <dbReference type="ARBA" id="ARBA00012528"/>
    </source>
</evidence>
<dbReference type="PANTHER" id="PTHR45138:SF9">
    <property type="entry name" value="DIGUANYLATE CYCLASE DGCM-RELATED"/>
    <property type="match status" value="1"/>
</dbReference>
<gene>
    <name evidence="11" type="ORF">GRH90_15285</name>
</gene>
<evidence type="ECO:0000259" key="10">
    <source>
        <dbReference type="PROSITE" id="PS50887"/>
    </source>
</evidence>
<dbReference type="GO" id="GO:0043709">
    <property type="term" value="P:cell adhesion involved in single-species biofilm formation"/>
    <property type="evidence" value="ECO:0007669"/>
    <property type="project" value="TreeGrafter"/>
</dbReference>
<evidence type="ECO:0000256" key="9">
    <source>
        <dbReference type="ARBA" id="ARBA00034247"/>
    </source>
</evidence>
<dbReference type="AlphaFoldDB" id="A0A845SLJ2"/>
<comment type="pathway">
    <text evidence="3">Purine metabolism; 3',5'-cyclic di-GMP biosynthesis.</text>
</comment>
<proteinExistence type="predicted"/>
<dbReference type="CDD" id="cd01949">
    <property type="entry name" value="GGDEF"/>
    <property type="match status" value="1"/>
</dbReference>
<evidence type="ECO:0000256" key="2">
    <source>
        <dbReference type="ARBA" id="ARBA00004651"/>
    </source>
</evidence>
<dbReference type="GO" id="GO:0005886">
    <property type="term" value="C:plasma membrane"/>
    <property type="evidence" value="ECO:0007669"/>
    <property type="project" value="UniProtKB-SubCell"/>
</dbReference>
<sequence>MSALITLANGFFATYRVQRQLLIDSTLDANRLYAAKLASTTEIFFDTTQRQLAYSAALLAKGFGDDAFLRAETRRLLLQTNTFNSVAVVNANGVVLATSPETIRMKGRQLTTPGALQALQDRQARISEPYISAAGNLVIFVSAPIRDDAGSYLGYVGGAIYLRQKGILNQLLGQDYHDAGANTFVVDRDKHILYHQNPARIGQSLKQGPIGDAIESLGNGSVREDTPSGVNSLVGYASVPTAGWVIVTVRTTDNTLLSLQGLMVKVLHQITPLTLLTLLAVWLLSRLISQPLGLLARSANDMDRVGISDDIERIPSWYFEVAQLKRAMLLGISLLQNKIGKLRTEAQTDLLTGLFNRRGLSFALEYCRAGKQDLAVVALDIDRFKRVNDTYGHHVGDEVIRLLAQQLRAGSRDGDILCRNGGEEFLMLLPGTDGETAREIAERLRERVAATTFPVVERITISLGVALWTPAMGEIDRALKSADEALYRAKKQGRDQVVMA</sequence>
<evidence type="ECO:0000313" key="11">
    <source>
        <dbReference type="EMBL" id="NDL64107.1"/>
    </source>
</evidence>
<dbReference type="NCBIfam" id="TIGR00254">
    <property type="entry name" value="GGDEF"/>
    <property type="match status" value="1"/>
</dbReference>
<dbReference type="Pfam" id="PF02743">
    <property type="entry name" value="dCache_1"/>
    <property type="match status" value="1"/>
</dbReference>
<reference evidence="11 12" key="1">
    <citation type="submission" date="2019-12" db="EMBL/GenBank/DDBJ databases">
        <authorList>
            <person name="Lee S.D."/>
        </authorList>
    </citation>
    <scope>NUCLEOTIDE SEQUENCE [LARGE SCALE GENOMIC DNA]</scope>
    <source>
        <strain evidence="11 12">SAP-6</strain>
    </source>
</reference>
<keyword evidence="5" id="KW-1003">Cell membrane</keyword>
<name>A0A845SLJ2_9GAMM</name>
<evidence type="ECO:0000256" key="1">
    <source>
        <dbReference type="ARBA" id="ARBA00001946"/>
    </source>
</evidence>
<comment type="cofactor">
    <cofactor evidence="1">
        <name>Mg(2+)</name>
        <dbReference type="ChEBI" id="CHEBI:18420"/>
    </cofactor>
</comment>
<organism evidence="11 12">
    <name type="scientific">Acerihabitans arboris</name>
    <dbReference type="NCBI Taxonomy" id="2691583"/>
    <lineage>
        <taxon>Bacteria</taxon>
        <taxon>Pseudomonadati</taxon>
        <taxon>Pseudomonadota</taxon>
        <taxon>Gammaproteobacteria</taxon>
        <taxon>Enterobacterales</taxon>
        <taxon>Pectobacteriaceae</taxon>
        <taxon>Acerihabitans</taxon>
    </lineage>
</organism>
<dbReference type="EC" id="2.7.7.65" evidence="4"/>
<protein>
    <recommendedName>
        <fullName evidence="4">diguanylate cyclase</fullName>
        <ecNumber evidence="4">2.7.7.65</ecNumber>
    </recommendedName>
</protein>
<dbReference type="InterPro" id="IPR000160">
    <property type="entry name" value="GGDEF_dom"/>
</dbReference>
<dbReference type="GO" id="GO:1902201">
    <property type="term" value="P:negative regulation of bacterial-type flagellum-dependent cell motility"/>
    <property type="evidence" value="ECO:0007669"/>
    <property type="project" value="TreeGrafter"/>
</dbReference>
<keyword evidence="7" id="KW-1133">Transmembrane helix</keyword>
<dbReference type="CDD" id="cd18773">
    <property type="entry name" value="PDC1_HK_sensor"/>
    <property type="match status" value="1"/>
</dbReference>
<dbReference type="Proteomes" id="UP000461443">
    <property type="component" value="Unassembled WGS sequence"/>
</dbReference>
<dbReference type="EMBL" id="WUBS01000010">
    <property type="protein sequence ID" value="NDL64107.1"/>
    <property type="molecule type" value="Genomic_DNA"/>
</dbReference>
<dbReference type="InterPro" id="IPR029151">
    <property type="entry name" value="Sensor-like_sf"/>
</dbReference>
<evidence type="ECO:0000256" key="8">
    <source>
        <dbReference type="ARBA" id="ARBA00023136"/>
    </source>
</evidence>
<dbReference type="FunFam" id="3.30.70.270:FF:000001">
    <property type="entry name" value="Diguanylate cyclase domain protein"/>
    <property type="match status" value="1"/>
</dbReference>
<dbReference type="Gene3D" id="3.30.70.270">
    <property type="match status" value="1"/>
</dbReference>
<feature type="domain" description="GGDEF" evidence="10">
    <location>
        <begin position="372"/>
        <end position="500"/>
    </location>
</feature>
<dbReference type="SUPFAM" id="SSF55073">
    <property type="entry name" value="Nucleotide cyclase"/>
    <property type="match status" value="1"/>
</dbReference>
<evidence type="ECO:0000256" key="5">
    <source>
        <dbReference type="ARBA" id="ARBA00022475"/>
    </source>
</evidence>
<keyword evidence="8" id="KW-0472">Membrane</keyword>
<evidence type="ECO:0000256" key="3">
    <source>
        <dbReference type="ARBA" id="ARBA00004665"/>
    </source>
</evidence>
<dbReference type="PANTHER" id="PTHR45138">
    <property type="entry name" value="REGULATORY COMPONENTS OF SENSORY TRANSDUCTION SYSTEM"/>
    <property type="match status" value="1"/>
</dbReference>
<evidence type="ECO:0000313" key="12">
    <source>
        <dbReference type="Proteomes" id="UP000461443"/>
    </source>
</evidence>
<reference evidence="11 12" key="2">
    <citation type="submission" date="2020-02" db="EMBL/GenBank/DDBJ databases">
        <title>The new genus of Enterobacteriales.</title>
        <authorList>
            <person name="Kim I.S."/>
        </authorList>
    </citation>
    <scope>NUCLEOTIDE SEQUENCE [LARGE SCALE GENOMIC DNA]</scope>
    <source>
        <strain evidence="11 12">SAP-6</strain>
    </source>
</reference>
<dbReference type="Gene3D" id="3.30.450.20">
    <property type="entry name" value="PAS domain"/>
    <property type="match status" value="1"/>
</dbReference>
<dbReference type="SUPFAM" id="SSF103190">
    <property type="entry name" value="Sensory domain-like"/>
    <property type="match status" value="2"/>
</dbReference>
<dbReference type="GO" id="GO:0052621">
    <property type="term" value="F:diguanylate cyclase activity"/>
    <property type="evidence" value="ECO:0007669"/>
    <property type="project" value="UniProtKB-EC"/>
</dbReference>
<accession>A0A845SLJ2</accession>
<keyword evidence="6" id="KW-0812">Transmembrane</keyword>
<comment type="catalytic activity">
    <reaction evidence="9">
        <text>2 GTP = 3',3'-c-di-GMP + 2 diphosphate</text>
        <dbReference type="Rhea" id="RHEA:24898"/>
        <dbReference type="ChEBI" id="CHEBI:33019"/>
        <dbReference type="ChEBI" id="CHEBI:37565"/>
        <dbReference type="ChEBI" id="CHEBI:58805"/>
        <dbReference type="EC" id="2.7.7.65"/>
    </reaction>
</comment>